<evidence type="ECO:0000256" key="2">
    <source>
        <dbReference type="ARBA" id="ARBA00022722"/>
    </source>
</evidence>
<dbReference type="InterPro" id="IPR013520">
    <property type="entry name" value="Ribonucl_H"/>
</dbReference>
<dbReference type="RefSeq" id="XP_024870032.1">
    <property type="nucleotide sequence ID" value="XM_025014264.1"/>
</dbReference>
<evidence type="ECO:0000313" key="10">
    <source>
        <dbReference type="RefSeq" id="XP_024870032.1"/>
    </source>
</evidence>
<name>A0A6J1PK75_9HYME</name>
<dbReference type="OrthoDB" id="7692185at2759"/>
<dbReference type="SUPFAM" id="SSF53098">
    <property type="entry name" value="Ribonuclease H-like"/>
    <property type="match status" value="1"/>
</dbReference>
<dbReference type="Pfam" id="PF20700">
    <property type="entry name" value="Mutator"/>
    <property type="match status" value="1"/>
</dbReference>
<reference evidence="10" key="1">
    <citation type="submission" date="2025-08" db="UniProtKB">
        <authorList>
            <consortium name="RefSeq"/>
        </authorList>
    </citation>
    <scope>IDENTIFICATION</scope>
    <source>
        <tissue evidence="10">Whole body</tissue>
    </source>
</reference>
<sequence length="505" mass="55793">VQNNSPECLHAEDSLGSRRIVNLKVFGQQLWCLSCNIALSINNAVSEKNFGLASIFKVKCSQCGRLRTVNTDDKLPGNEGFIVNTKAAFGMIDAGIGPTHLNTFLTSIDLPSIAPKSLKIHERRIGKAIEEVAKESCLKGIQLEKNLTVNESQDVLLDALTAVVPHSFGQHDFCGDWCRSQDAGEKYQHNNLPNGKPLSDSALRLSLTQIFNRYIDCAEKLAECGSSQENESMNNIVASKTPKARHYAASESLSFRIGASICQKNLGSSYANDVFRKLELSPGKKSVKYRTAKDEKRTRKVATSVRREGVAYQSGIAMHDFTQMQNIQNLTEITDFSQCNIVVFDLETAGFAKSDEILQIAAYVENETFSVYISPTQLISKTATAVTGLHAMSGELYLHGTKMISTSATDAVNQFISFLRKYDQCLLIAHNCFKFDAPRLIKLIEKVGLMQAFSSCVKGFADSLEISKCVLPERVKEKQKFSIASLAQDFLPSFDVQNLHNAIED</sequence>
<feature type="domain" description="Exonuclease" evidence="8">
    <location>
        <begin position="340"/>
        <end position="505"/>
    </location>
</feature>
<dbReference type="GO" id="GO:0006308">
    <property type="term" value="P:DNA catabolic process"/>
    <property type="evidence" value="ECO:0007669"/>
    <property type="project" value="TreeGrafter"/>
</dbReference>
<evidence type="ECO:0000256" key="4">
    <source>
        <dbReference type="ARBA" id="ARBA00022801"/>
    </source>
</evidence>
<evidence type="ECO:0000259" key="8">
    <source>
        <dbReference type="SMART" id="SM00479"/>
    </source>
</evidence>
<organism evidence="9 10">
    <name type="scientific">Temnothorax curvispinosus</name>
    <dbReference type="NCBI Taxonomy" id="300111"/>
    <lineage>
        <taxon>Eukaryota</taxon>
        <taxon>Metazoa</taxon>
        <taxon>Ecdysozoa</taxon>
        <taxon>Arthropoda</taxon>
        <taxon>Hexapoda</taxon>
        <taxon>Insecta</taxon>
        <taxon>Pterygota</taxon>
        <taxon>Neoptera</taxon>
        <taxon>Endopterygota</taxon>
        <taxon>Hymenoptera</taxon>
        <taxon>Apocrita</taxon>
        <taxon>Aculeata</taxon>
        <taxon>Formicoidea</taxon>
        <taxon>Formicidae</taxon>
        <taxon>Myrmicinae</taxon>
        <taxon>Temnothorax</taxon>
    </lineage>
</organism>
<protein>
    <submittedName>
        <fullName evidence="10">Uncharacterized protein LOC112453480</fullName>
    </submittedName>
</protein>
<evidence type="ECO:0000256" key="3">
    <source>
        <dbReference type="ARBA" id="ARBA00022723"/>
    </source>
</evidence>
<gene>
    <name evidence="10" type="primary">LOC112453480</name>
</gene>
<evidence type="ECO:0000256" key="5">
    <source>
        <dbReference type="ARBA" id="ARBA00022839"/>
    </source>
</evidence>
<proteinExistence type="inferred from homology"/>
<dbReference type="GO" id="GO:0003676">
    <property type="term" value="F:nucleic acid binding"/>
    <property type="evidence" value="ECO:0007669"/>
    <property type="project" value="InterPro"/>
</dbReference>
<evidence type="ECO:0000256" key="6">
    <source>
        <dbReference type="ARBA" id="ARBA00022842"/>
    </source>
</evidence>
<evidence type="ECO:0000256" key="1">
    <source>
        <dbReference type="ARBA" id="ARBA00001946"/>
    </source>
</evidence>
<keyword evidence="5" id="KW-0269">Exonuclease</keyword>
<dbReference type="InterPro" id="IPR012337">
    <property type="entry name" value="RNaseH-like_sf"/>
</dbReference>
<dbReference type="PANTHER" id="PTHR13058:SF22">
    <property type="entry name" value="EXODEOXYRIBONUCLEASE III"/>
    <property type="match status" value="1"/>
</dbReference>
<keyword evidence="4" id="KW-0378">Hydrolase</keyword>
<comment type="cofactor">
    <cofactor evidence="1">
        <name>Mg(2+)</name>
        <dbReference type="ChEBI" id="CHEBI:18420"/>
    </cofactor>
</comment>
<dbReference type="GO" id="GO:0008296">
    <property type="term" value="F:3'-5'-DNA exonuclease activity"/>
    <property type="evidence" value="ECO:0007669"/>
    <property type="project" value="TreeGrafter"/>
</dbReference>
<dbReference type="GO" id="GO:0046872">
    <property type="term" value="F:metal ion binding"/>
    <property type="evidence" value="ECO:0007669"/>
    <property type="project" value="UniProtKB-KW"/>
</dbReference>
<accession>A0A6J1PK75</accession>
<keyword evidence="6" id="KW-0460">Magnesium</keyword>
<dbReference type="Proteomes" id="UP000504618">
    <property type="component" value="Unplaced"/>
</dbReference>
<dbReference type="InterPro" id="IPR049012">
    <property type="entry name" value="Mutator_transp_dom"/>
</dbReference>
<evidence type="ECO:0000313" key="9">
    <source>
        <dbReference type="Proteomes" id="UP000504618"/>
    </source>
</evidence>
<dbReference type="GeneID" id="112453480"/>
<evidence type="ECO:0000256" key="7">
    <source>
        <dbReference type="ARBA" id="ARBA00025769"/>
    </source>
</evidence>
<dbReference type="GO" id="GO:0005737">
    <property type="term" value="C:cytoplasm"/>
    <property type="evidence" value="ECO:0007669"/>
    <property type="project" value="TreeGrafter"/>
</dbReference>
<dbReference type="InterPro" id="IPR036397">
    <property type="entry name" value="RNaseH_sf"/>
</dbReference>
<dbReference type="PANTHER" id="PTHR13058">
    <property type="entry name" value="THREE PRIME REPAIR EXONUCLEASE 1, 2"/>
    <property type="match status" value="1"/>
</dbReference>
<keyword evidence="2" id="KW-0540">Nuclease</keyword>
<dbReference type="Pfam" id="PF22123">
    <property type="entry name" value="Exu_RNase_H_like"/>
    <property type="match status" value="1"/>
</dbReference>
<dbReference type="InterPro" id="IPR040393">
    <property type="entry name" value="TREX1/2"/>
</dbReference>
<dbReference type="SMART" id="SM00479">
    <property type="entry name" value="EXOIII"/>
    <property type="match status" value="1"/>
</dbReference>
<feature type="non-terminal residue" evidence="10">
    <location>
        <position position="1"/>
    </location>
</feature>
<dbReference type="Gene3D" id="3.30.420.10">
    <property type="entry name" value="Ribonuclease H-like superfamily/Ribonuclease H"/>
    <property type="match status" value="1"/>
</dbReference>
<keyword evidence="9" id="KW-1185">Reference proteome</keyword>
<dbReference type="InterPro" id="IPR054362">
    <property type="entry name" value="Exu_RNase_H-like"/>
</dbReference>
<dbReference type="AlphaFoldDB" id="A0A6J1PK75"/>
<keyword evidence="3" id="KW-0479">Metal-binding</keyword>
<dbReference type="CDD" id="cd06127">
    <property type="entry name" value="DEDDh"/>
    <property type="match status" value="1"/>
</dbReference>
<comment type="similarity">
    <text evidence="7">Belongs to the exonuclease superfamily. TREX family.</text>
</comment>
<feature type="non-terminal residue" evidence="10">
    <location>
        <position position="505"/>
    </location>
</feature>